<dbReference type="Pfam" id="PF25881">
    <property type="entry name" value="HH_YBHG"/>
    <property type="match status" value="1"/>
</dbReference>
<feature type="domain" description="YknX-like C-terminal permuted SH3-like" evidence="5">
    <location>
        <begin position="351"/>
        <end position="413"/>
    </location>
</feature>
<dbReference type="SUPFAM" id="SSF111369">
    <property type="entry name" value="HlyD-like secretion proteins"/>
    <property type="match status" value="2"/>
</dbReference>
<dbReference type="Gene3D" id="2.40.50.100">
    <property type="match status" value="1"/>
</dbReference>
<dbReference type="AlphaFoldDB" id="A0A285HZ83"/>
<evidence type="ECO:0000256" key="1">
    <source>
        <dbReference type="ARBA" id="ARBA00009477"/>
    </source>
</evidence>
<reference evidence="7" key="1">
    <citation type="submission" date="2017-09" db="EMBL/GenBank/DDBJ databases">
        <authorList>
            <person name="Varghese N."/>
            <person name="Submissions S."/>
        </authorList>
    </citation>
    <scope>NUCLEOTIDE SEQUENCE [LARGE SCALE GENOMIC DNA]</scope>
    <source>
        <strain evidence="7">MSL47</strain>
    </source>
</reference>
<dbReference type="Pfam" id="PF25954">
    <property type="entry name" value="Beta-barrel_RND_2"/>
    <property type="match status" value="1"/>
</dbReference>
<protein>
    <submittedName>
        <fullName evidence="6">RND family efflux transporter, MFP subunit</fullName>
    </submittedName>
</protein>
<dbReference type="GO" id="GO:1990281">
    <property type="term" value="C:efflux pump complex"/>
    <property type="evidence" value="ECO:0007669"/>
    <property type="project" value="TreeGrafter"/>
</dbReference>
<dbReference type="InterPro" id="IPR006143">
    <property type="entry name" value="RND_pump_MFP"/>
</dbReference>
<evidence type="ECO:0000259" key="3">
    <source>
        <dbReference type="Pfam" id="PF25881"/>
    </source>
</evidence>
<evidence type="ECO:0000259" key="5">
    <source>
        <dbReference type="Pfam" id="PF25989"/>
    </source>
</evidence>
<dbReference type="NCBIfam" id="TIGR01730">
    <property type="entry name" value="RND_mfp"/>
    <property type="match status" value="1"/>
</dbReference>
<evidence type="ECO:0000313" key="7">
    <source>
        <dbReference type="Proteomes" id="UP000219573"/>
    </source>
</evidence>
<feature type="coiled-coil region" evidence="2">
    <location>
        <begin position="103"/>
        <end position="163"/>
    </location>
</feature>
<keyword evidence="2" id="KW-0175">Coiled coil</keyword>
<dbReference type="InterPro" id="IPR058792">
    <property type="entry name" value="Beta-barrel_RND_2"/>
</dbReference>
<proteinExistence type="inferred from homology"/>
<evidence type="ECO:0000259" key="4">
    <source>
        <dbReference type="Pfam" id="PF25954"/>
    </source>
</evidence>
<dbReference type="InterPro" id="IPR059052">
    <property type="entry name" value="HH_YbhG-like"/>
</dbReference>
<dbReference type="Proteomes" id="UP000219573">
    <property type="component" value="Unassembled WGS sequence"/>
</dbReference>
<evidence type="ECO:0000256" key="2">
    <source>
        <dbReference type="SAM" id="Coils"/>
    </source>
</evidence>
<sequence>MLIILTFLFVGCSKTDKKTVASQLLAETNEAMTDTTTSIESSINVEVQKVKKDKLTTYVQVVGEARPYREVELVPDLQGRVEELYVALGGQVSKGNILLELNCEDEKIAVKQAEASLVGAEANLQDVLNGSSKEEITKLKANLEKTKSDMKIAQSDYNRYKKLYNEEYISKQSFEKYEQQLISARSSYQSAKQSLISAEAGPTTEEVKSLKAQVANAEASLEKAKLNLSRTEVKAPISGIISSLNIDLGEQATNSPILTISQLKKTRIKSYVSHSNVNKIRIGDQVQIYFPALKQSFLGAIEGVSPVADEDKKSFPVEIVVDNPDYIIKAGMYAEVKLNTSQSSEQLIIAQSALVEENGDKFVYIVKNNKAHKVKVETGISSEGKVAILAGLNEGEQVVVTSAEYLKNGANINLIGQGDK</sequence>
<dbReference type="Gene3D" id="1.10.287.470">
    <property type="entry name" value="Helix hairpin bin"/>
    <property type="match status" value="1"/>
</dbReference>
<name>A0A285HZ83_9FIRM</name>
<dbReference type="Gene3D" id="2.40.30.170">
    <property type="match status" value="1"/>
</dbReference>
<dbReference type="InterPro" id="IPR058637">
    <property type="entry name" value="YknX-like_C"/>
</dbReference>
<dbReference type="EMBL" id="OBDZ01000026">
    <property type="protein sequence ID" value="SNY40136.1"/>
    <property type="molecule type" value="Genomic_DNA"/>
</dbReference>
<gene>
    <name evidence="6" type="ORF">SAMN06265827_12647</name>
</gene>
<dbReference type="GO" id="GO:0015562">
    <property type="term" value="F:efflux transmembrane transporter activity"/>
    <property type="evidence" value="ECO:0007669"/>
    <property type="project" value="TreeGrafter"/>
</dbReference>
<accession>A0A285HZ83</accession>
<feature type="coiled-coil region" evidence="2">
    <location>
        <begin position="207"/>
        <end position="234"/>
    </location>
</feature>
<feature type="domain" description="CusB-like beta-barrel" evidence="4">
    <location>
        <begin position="272"/>
        <end position="341"/>
    </location>
</feature>
<dbReference type="Pfam" id="PF25989">
    <property type="entry name" value="YknX_C"/>
    <property type="match status" value="1"/>
</dbReference>
<comment type="similarity">
    <text evidence="1">Belongs to the membrane fusion protein (MFP) (TC 8.A.1) family.</text>
</comment>
<keyword evidence="7" id="KW-1185">Reference proteome</keyword>
<dbReference type="PANTHER" id="PTHR30469">
    <property type="entry name" value="MULTIDRUG RESISTANCE PROTEIN MDTA"/>
    <property type="match status" value="1"/>
</dbReference>
<feature type="domain" description="YbhG-like alpha-helical hairpin" evidence="3">
    <location>
        <begin position="105"/>
        <end position="228"/>
    </location>
</feature>
<dbReference type="Gene3D" id="2.40.420.20">
    <property type="match status" value="1"/>
</dbReference>
<organism evidence="6 7">
    <name type="scientific">Orenia metallireducens</name>
    <dbReference type="NCBI Taxonomy" id="1413210"/>
    <lineage>
        <taxon>Bacteria</taxon>
        <taxon>Bacillati</taxon>
        <taxon>Bacillota</taxon>
        <taxon>Clostridia</taxon>
        <taxon>Halanaerobiales</taxon>
        <taxon>Halobacteroidaceae</taxon>
        <taxon>Orenia</taxon>
    </lineage>
</organism>
<evidence type="ECO:0000313" key="6">
    <source>
        <dbReference type="EMBL" id="SNY40136.1"/>
    </source>
</evidence>